<dbReference type="InterPro" id="IPR003033">
    <property type="entry name" value="SCP2_sterol-bd_dom"/>
</dbReference>
<keyword evidence="3" id="KW-0560">Oxidoreductase</keyword>
<feature type="domain" description="SCP2" evidence="4">
    <location>
        <begin position="19"/>
        <end position="108"/>
    </location>
</feature>
<comment type="similarity">
    <text evidence="1">Belongs to the short-chain dehydrogenases/reductases (SDR) family.</text>
</comment>
<reference evidence="5 6" key="1">
    <citation type="submission" date="2019-06" db="EMBL/GenBank/DDBJ databases">
        <title>Whole genome shotgun sequence of Brevibacillus parabrevis NBRC 12334.</title>
        <authorList>
            <person name="Hosoyama A."/>
            <person name="Uohara A."/>
            <person name="Ohji S."/>
            <person name="Ichikawa N."/>
        </authorList>
    </citation>
    <scope>NUCLEOTIDE SEQUENCE [LARGE SCALE GENOMIC DNA]</scope>
    <source>
        <strain evidence="5 6">NBRC 12334</strain>
    </source>
</reference>
<evidence type="ECO:0000256" key="3">
    <source>
        <dbReference type="ARBA" id="ARBA00023002"/>
    </source>
</evidence>
<keyword evidence="6" id="KW-1185">Reference proteome</keyword>
<dbReference type="EMBL" id="BJMH01000002">
    <property type="protein sequence ID" value="GEB30966.1"/>
    <property type="molecule type" value="Genomic_DNA"/>
</dbReference>
<dbReference type="InterPro" id="IPR051935">
    <property type="entry name" value="HSDL2"/>
</dbReference>
<protein>
    <recommendedName>
        <fullName evidence="4">SCP2 domain-containing protein</fullName>
    </recommendedName>
</protein>
<dbReference type="Proteomes" id="UP000316882">
    <property type="component" value="Unassembled WGS sequence"/>
</dbReference>
<dbReference type="STRING" id="54914.AV540_08780"/>
<dbReference type="AlphaFoldDB" id="A0A4Y3PGD4"/>
<keyword evidence="2" id="KW-0521">NADP</keyword>
<dbReference type="Pfam" id="PF02036">
    <property type="entry name" value="SCP2"/>
    <property type="match status" value="1"/>
</dbReference>
<dbReference type="Gene3D" id="3.30.1050.10">
    <property type="entry name" value="SCP2 sterol-binding domain"/>
    <property type="match status" value="1"/>
</dbReference>
<name>A0A4Y3PGD4_BREPA</name>
<organism evidence="5 6">
    <name type="scientific">Brevibacillus parabrevis</name>
    <dbReference type="NCBI Taxonomy" id="54914"/>
    <lineage>
        <taxon>Bacteria</taxon>
        <taxon>Bacillati</taxon>
        <taxon>Bacillota</taxon>
        <taxon>Bacilli</taxon>
        <taxon>Bacillales</taxon>
        <taxon>Paenibacillaceae</taxon>
        <taxon>Brevibacillus</taxon>
    </lineage>
</organism>
<dbReference type="PANTHER" id="PTHR42808">
    <property type="entry name" value="HYDROXYSTEROID DEHYDROGENASE-LIKE PROTEIN 2"/>
    <property type="match status" value="1"/>
</dbReference>
<dbReference type="SUPFAM" id="SSF55718">
    <property type="entry name" value="SCP-like"/>
    <property type="match status" value="1"/>
</dbReference>
<evidence type="ECO:0000259" key="4">
    <source>
        <dbReference type="Pfam" id="PF02036"/>
    </source>
</evidence>
<sequence>MINVSVEATLVELAQKIKANPKPIRGFFAVYHFVLGGEENGTYEIKFGNDEATYRLGITEQAGCTLELSGENFIKLVQGTLNPAAALVTGKLKIKGDMGLSLKLQTLLYSYQTSSLRAGNE</sequence>
<accession>A0A4Y3PGD4</accession>
<gene>
    <name evidence="5" type="ORF">BPA01_05460</name>
</gene>
<proteinExistence type="inferred from homology"/>
<comment type="caution">
    <text evidence="5">The sequence shown here is derived from an EMBL/GenBank/DDBJ whole genome shotgun (WGS) entry which is preliminary data.</text>
</comment>
<dbReference type="GO" id="GO:0016491">
    <property type="term" value="F:oxidoreductase activity"/>
    <property type="evidence" value="ECO:0007669"/>
    <property type="project" value="UniProtKB-KW"/>
</dbReference>
<evidence type="ECO:0000256" key="1">
    <source>
        <dbReference type="ARBA" id="ARBA00006484"/>
    </source>
</evidence>
<dbReference type="PANTHER" id="PTHR42808:SF3">
    <property type="entry name" value="HYDROXYSTEROID DEHYDROGENASE-LIKE PROTEIN 2"/>
    <property type="match status" value="1"/>
</dbReference>
<dbReference type="InterPro" id="IPR036527">
    <property type="entry name" value="SCP2_sterol-bd_dom_sf"/>
</dbReference>
<evidence type="ECO:0000313" key="5">
    <source>
        <dbReference type="EMBL" id="GEB30966.1"/>
    </source>
</evidence>
<evidence type="ECO:0000256" key="2">
    <source>
        <dbReference type="ARBA" id="ARBA00022857"/>
    </source>
</evidence>
<evidence type="ECO:0000313" key="6">
    <source>
        <dbReference type="Proteomes" id="UP000316882"/>
    </source>
</evidence>